<evidence type="ECO:0000313" key="8">
    <source>
        <dbReference type="EMBL" id="PUE59825.1"/>
    </source>
</evidence>
<dbReference type="Pfam" id="PF02465">
    <property type="entry name" value="FliD_N"/>
    <property type="match status" value="1"/>
</dbReference>
<evidence type="ECO:0000256" key="1">
    <source>
        <dbReference type="ARBA" id="ARBA00009764"/>
    </source>
</evidence>
<evidence type="ECO:0000259" key="7">
    <source>
        <dbReference type="Pfam" id="PF07195"/>
    </source>
</evidence>
<evidence type="ECO:0000259" key="6">
    <source>
        <dbReference type="Pfam" id="PF02465"/>
    </source>
</evidence>
<dbReference type="RefSeq" id="WP_108402312.1">
    <property type="nucleotide sequence ID" value="NZ_NESP01000001.1"/>
</dbReference>
<sequence length="596" mass="60450">MATTAVSSSTSSALATSAASVAAANKASAQKLITSLSAGSGVDVASLAKNLVDAERAPQENAINAKITKNEARVSGYSALSFVLDGVKTAMTSLKDQNSFNSLVAGNSNPSAFSVTAGATAVSGSHDVSVLQLAKAQRTVSDGLPSANASLNGGKAITFSLSVSGTSSDIKLPDGYDTPQNVVDFINAAKKGVTAKLVDTGDGSANPFQIVLTGDQGSAGAFSLTPKYSAGGVPEPTTSVNDGNGMTLKLAVGGVAVPNIVLAAGDDTPQKMVAAINAANAGVTASLVANAAGSDFPYKIFLTGPSGAPSAFSLSVDYGAGDEVMVSPGLNFTASNPVNQIAADAKVKVDGITFTRSTNTMTDVVPGLTFNLKATTTTAAAVDLTRDTSAVKEKLNAMVTAYNDAISIMGEVSNPKSTFETYGATLVGDSTVRSLKQQLRQMIMGPSSTPGATVGAMWQMGISVNESGVMSIDDTKLDAALTTNYSDVVKTFTGNQNGLTVYSPASGGIAGDAVRKLTTMLGATGILTSQSTSATTQNTKYQADLTKLQTRMDALLARYQKQFASMDSLVGSVNSQKTSLKSTFDGMMASLTGKSG</sequence>
<feature type="domain" description="Flagellar hook-associated protein 2 N-terminal" evidence="6">
    <location>
        <begin position="40"/>
        <end position="137"/>
    </location>
</feature>
<dbReference type="GO" id="GO:0009421">
    <property type="term" value="C:bacterial-type flagellum filament cap"/>
    <property type="evidence" value="ECO:0007669"/>
    <property type="project" value="InterPro"/>
</dbReference>
<dbReference type="InterPro" id="IPR040026">
    <property type="entry name" value="FliD"/>
</dbReference>
<gene>
    <name evidence="8" type="ORF">B9Z44_09695</name>
</gene>
<evidence type="ECO:0000256" key="5">
    <source>
        <dbReference type="RuleBase" id="RU362066"/>
    </source>
</evidence>
<keyword evidence="9" id="KW-1185">Reference proteome</keyword>
<comment type="subcellular location">
    <subcellularLocation>
        <location evidence="5">Secreted</location>
    </subcellularLocation>
    <subcellularLocation>
        <location evidence="5">Bacterial flagellum</location>
    </subcellularLocation>
</comment>
<accession>A0A315ESS2</accession>
<dbReference type="GO" id="GO:0009424">
    <property type="term" value="C:bacterial-type flagellum hook"/>
    <property type="evidence" value="ECO:0007669"/>
    <property type="project" value="UniProtKB-UniRule"/>
</dbReference>
<evidence type="ECO:0000313" key="9">
    <source>
        <dbReference type="Proteomes" id="UP000251341"/>
    </source>
</evidence>
<proteinExistence type="inferred from homology"/>
<name>A0A315ESS2_9BURK</name>
<comment type="subunit">
    <text evidence="2 5">Homopentamer.</text>
</comment>
<dbReference type="Pfam" id="PF07195">
    <property type="entry name" value="FliD_C"/>
    <property type="match status" value="1"/>
</dbReference>
<comment type="similarity">
    <text evidence="1 5">Belongs to the FliD family.</text>
</comment>
<evidence type="ECO:0000256" key="2">
    <source>
        <dbReference type="ARBA" id="ARBA00011255"/>
    </source>
</evidence>
<feature type="domain" description="Flagellar hook-associated protein 2 C-terminal" evidence="7">
    <location>
        <begin position="342"/>
        <end position="575"/>
    </location>
</feature>
<keyword evidence="3" id="KW-0175">Coiled coil</keyword>
<dbReference type="AlphaFoldDB" id="A0A315ESS2"/>
<dbReference type="EMBL" id="NESP01000001">
    <property type="protein sequence ID" value="PUE59825.1"/>
    <property type="molecule type" value="Genomic_DNA"/>
</dbReference>
<protein>
    <recommendedName>
        <fullName evidence="5">Flagellar hook-associated protein 2</fullName>
        <shortName evidence="5">HAP2</shortName>
    </recommendedName>
    <alternativeName>
        <fullName evidence="5">Flagellar cap protein</fullName>
    </alternativeName>
</protein>
<comment type="caution">
    <text evidence="8">The sequence shown here is derived from an EMBL/GenBank/DDBJ whole genome shotgun (WGS) entry which is preliminary data.</text>
</comment>
<dbReference type="GO" id="GO:0071973">
    <property type="term" value="P:bacterial-type flagellum-dependent cell motility"/>
    <property type="evidence" value="ECO:0007669"/>
    <property type="project" value="TreeGrafter"/>
</dbReference>
<reference evidence="8 9" key="1">
    <citation type="submission" date="2017-04" db="EMBL/GenBank/DDBJ databases">
        <title>Unexpected and diverse lifestyles within the genus Limnohabitans.</title>
        <authorList>
            <person name="Kasalicky V."/>
            <person name="Mehrshad M."/>
            <person name="Andrei S.-A."/>
            <person name="Salcher M."/>
            <person name="Kratochvilova H."/>
            <person name="Simek K."/>
            <person name="Ghai R."/>
        </authorList>
    </citation>
    <scope>NUCLEOTIDE SEQUENCE [LARGE SCALE GENOMIC DNA]</scope>
    <source>
        <strain evidence="8 9">MWH-C5</strain>
    </source>
</reference>
<organism evidence="8 9">
    <name type="scientific">Limnohabitans curvus</name>
    <dbReference type="NCBI Taxonomy" id="323423"/>
    <lineage>
        <taxon>Bacteria</taxon>
        <taxon>Pseudomonadati</taxon>
        <taxon>Pseudomonadota</taxon>
        <taxon>Betaproteobacteria</taxon>
        <taxon>Burkholderiales</taxon>
        <taxon>Comamonadaceae</taxon>
        <taxon>Limnohabitans</taxon>
    </lineage>
</organism>
<dbReference type="Proteomes" id="UP000251341">
    <property type="component" value="Unassembled WGS sequence"/>
</dbReference>
<dbReference type="PANTHER" id="PTHR30288:SF0">
    <property type="entry name" value="FLAGELLAR HOOK-ASSOCIATED PROTEIN 2"/>
    <property type="match status" value="1"/>
</dbReference>
<keyword evidence="5" id="KW-0964">Secreted</keyword>
<dbReference type="GO" id="GO:0005576">
    <property type="term" value="C:extracellular region"/>
    <property type="evidence" value="ECO:0007669"/>
    <property type="project" value="UniProtKB-SubCell"/>
</dbReference>
<evidence type="ECO:0000256" key="4">
    <source>
        <dbReference type="ARBA" id="ARBA00023143"/>
    </source>
</evidence>
<dbReference type="InterPro" id="IPR003481">
    <property type="entry name" value="FliD_N"/>
</dbReference>
<comment type="function">
    <text evidence="5">Required for morphogenesis and for the elongation of the flagellar filament by facilitating polymerization of the flagellin monomers at the tip of growing filament. Forms a capping structure, which prevents flagellin subunits (transported through the central channel of the flagellum) from leaking out without polymerization at the distal end.</text>
</comment>
<keyword evidence="4 5" id="KW-0975">Bacterial flagellum</keyword>
<evidence type="ECO:0000256" key="3">
    <source>
        <dbReference type="ARBA" id="ARBA00023054"/>
    </source>
</evidence>
<dbReference type="InterPro" id="IPR010809">
    <property type="entry name" value="FliD_C"/>
</dbReference>
<dbReference type="GO" id="GO:0007155">
    <property type="term" value="P:cell adhesion"/>
    <property type="evidence" value="ECO:0007669"/>
    <property type="project" value="InterPro"/>
</dbReference>
<dbReference type="PANTHER" id="PTHR30288">
    <property type="entry name" value="FLAGELLAR CAP/ASSEMBLY PROTEIN FLID"/>
    <property type="match status" value="1"/>
</dbReference>